<feature type="domain" description="Tripartite ATP-independent periplasmic transporters DctQ component" evidence="10">
    <location>
        <begin position="1"/>
        <end position="132"/>
    </location>
</feature>
<evidence type="ECO:0000256" key="8">
    <source>
        <dbReference type="ARBA" id="ARBA00038436"/>
    </source>
</evidence>
<sequence>MVLTMTTVVILRYGFDIGWIWLQESVLYMHAFVLMIAMSYTLLVDKHVRVDIFYRNLPKAKKNKINLFGHIFFLLPTCGFILIMSWQYVAQSWSILESSQEAGGLPLLFILKSLLIITPVLLILQTIAEIIKVTLIKEAN</sequence>
<evidence type="ECO:0000256" key="5">
    <source>
        <dbReference type="ARBA" id="ARBA00022692"/>
    </source>
</evidence>
<name>A0A3L8Q1M6_9GAMM</name>
<keyword evidence="5 9" id="KW-0812">Transmembrane</keyword>
<comment type="function">
    <text evidence="9">Part of the tripartite ATP-independent periplasmic (TRAP) transport system.</text>
</comment>
<comment type="subunit">
    <text evidence="9">The complex comprises the extracytoplasmic solute receptor protein and the two transmembrane proteins.</text>
</comment>
<gene>
    <name evidence="11" type="ORF">D5018_01865</name>
</gene>
<organism evidence="11 12">
    <name type="scientific">Parashewanella curva</name>
    <dbReference type="NCBI Taxonomy" id="2338552"/>
    <lineage>
        <taxon>Bacteria</taxon>
        <taxon>Pseudomonadati</taxon>
        <taxon>Pseudomonadota</taxon>
        <taxon>Gammaproteobacteria</taxon>
        <taxon>Alteromonadales</taxon>
        <taxon>Shewanellaceae</taxon>
        <taxon>Parashewanella</taxon>
    </lineage>
</organism>
<keyword evidence="2 9" id="KW-0813">Transport</keyword>
<dbReference type="InterPro" id="IPR007387">
    <property type="entry name" value="TRAP_DctQ"/>
</dbReference>
<protein>
    <recommendedName>
        <fullName evidence="9">TRAP transporter small permease protein</fullName>
    </recommendedName>
</protein>
<evidence type="ECO:0000259" key="10">
    <source>
        <dbReference type="Pfam" id="PF04290"/>
    </source>
</evidence>
<evidence type="ECO:0000256" key="2">
    <source>
        <dbReference type="ARBA" id="ARBA00022448"/>
    </source>
</evidence>
<proteinExistence type="inferred from homology"/>
<keyword evidence="4 9" id="KW-0997">Cell inner membrane</keyword>
<feature type="transmembrane region" description="Helical" evidence="9">
    <location>
        <begin position="26"/>
        <end position="44"/>
    </location>
</feature>
<dbReference type="Proteomes" id="UP000281474">
    <property type="component" value="Unassembled WGS sequence"/>
</dbReference>
<accession>A0A3L8Q1M6</accession>
<evidence type="ECO:0000256" key="6">
    <source>
        <dbReference type="ARBA" id="ARBA00022989"/>
    </source>
</evidence>
<evidence type="ECO:0000256" key="3">
    <source>
        <dbReference type="ARBA" id="ARBA00022475"/>
    </source>
</evidence>
<evidence type="ECO:0000313" key="11">
    <source>
        <dbReference type="EMBL" id="RLV61495.1"/>
    </source>
</evidence>
<comment type="similarity">
    <text evidence="8 9">Belongs to the TRAP transporter small permease family.</text>
</comment>
<evidence type="ECO:0000313" key="12">
    <source>
        <dbReference type="Proteomes" id="UP000281474"/>
    </source>
</evidence>
<dbReference type="GO" id="GO:0022857">
    <property type="term" value="F:transmembrane transporter activity"/>
    <property type="evidence" value="ECO:0007669"/>
    <property type="project" value="UniProtKB-UniRule"/>
</dbReference>
<dbReference type="PANTHER" id="PTHR35011:SF4">
    <property type="entry name" value="SLL1102 PROTEIN"/>
    <property type="match status" value="1"/>
</dbReference>
<keyword evidence="6 9" id="KW-1133">Transmembrane helix</keyword>
<comment type="caution">
    <text evidence="9">Lacks conserved residue(s) required for the propagation of feature annotation.</text>
</comment>
<dbReference type="GO" id="GO:0005886">
    <property type="term" value="C:plasma membrane"/>
    <property type="evidence" value="ECO:0007669"/>
    <property type="project" value="UniProtKB-SubCell"/>
</dbReference>
<evidence type="ECO:0000256" key="7">
    <source>
        <dbReference type="ARBA" id="ARBA00023136"/>
    </source>
</evidence>
<comment type="subcellular location">
    <subcellularLocation>
        <location evidence="1 9">Cell inner membrane</location>
        <topology evidence="1 9">Multi-pass membrane protein</topology>
    </subcellularLocation>
</comment>
<keyword evidence="3" id="KW-1003">Cell membrane</keyword>
<evidence type="ECO:0000256" key="1">
    <source>
        <dbReference type="ARBA" id="ARBA00004429"/>
    </source>
</evidence>
<keyword evidence="7 9" id="KW-0472">Membrane</keyword>
<evidence type="ECO:0000256" key="4">
    <source>
        <dbReference type="ARBA" id="ARBA00022519"/>
    </source>
</evidence>
<dbReference type="OrthoDB" id="9795655at2"/>
<dbReference type="AlphaFoldDB" id="A0A3L8Q1M6"/>
<feature type="transmembrane region" description="Helical" evidence="9">
    <location>
        <begin position="65"/>
        <end position="89"/>
    </location>
</feature>
<keyword evidence="12" id="KW-1185">Reference proteome</keyword>
<reference evidence="11 12" key="1">
    <citation type="submission" date="2018-09" db="EMBL/GenBank/DDBJ databases">
        <title>Phylogeny of the Shewanellaceae, and recommendation for two new genera, Pseudoshewanella and Parashewanella.</title>
        <authorList>
            <person name="Wang G."/>
        </authorList>
    </citation>
    <scope>NUCLEOTIDE SEQUENCE [LARGE SCALE GENOMIC DNA]</scope>
    <source>
        <strain evidence="11 12">C51</strain>
    </source>
</reference>
<dbReference type="InterPro" id="IPR055348">
    <property type="entry name" value="DctQ"/>
</dbReference>
<feature type="transmembrane region" description="Helical" evidence="9">
    <location>
        <begin position="109"/>
        <end position="131"/>
    </location>
</feature>
<dbReference type="EMBL" id="QZEI01000003">
    <property type="protein sequence ID" value="RLV61495.1"/>
    <property type="molecule type" value="Genomic_DNA"/>
</dbReference>
<dbReference type="PANTHER" id="PTHR35011">
    <property type="entry name" value="2,3-DIKETO-L-GULONATE TRAP TRANSPORTER SMALL PERMEASE PROTEIN YIAM"/>
    <property type="match status" value="1"/>
</dbReference>
<comment type="caution">
    <text evidence="11">The sequence shown here is derived from an EMBL/GenBank/DDBJ whole genome shotgun (WGS) entry which is preliminary data.</text>
</comment>
<evidence type="ECO:0000256" key="9">
    <source>
        <dbReference type="RuleBase" id="RU369079"/>
    </source>
</evidence>
<dbReference type="Pfam" id="PF04290">
    <property type="entry name" value="DctQ"/>
    <property type="match status" value="1"/>
</dbReference>